<feature type="domain" description="Cupin type-2" evidence="2">
    <location>
        <begin position="58"/>
        <end position="127"/>
    </location>
</feature>
<comment type="caution">
    <text evidence="3">The sequence shown here is derived from an EMBL/GenBank/DDBJ whole genome shotgun (WGS) entry which is preliminary data.</text>
</comment>
<proteinExistence type="predicted"/>
<dbReference type="Pfam" id="PF07883">
    <property type="entry name" value="Cupin_2"/>
    <property type="match status" value="1"/>
</dbReference>
<accession>B9BIN3</accession>
<protein>
    <submittedName>
        <fullName evidence="3">Cupin 2, conserved barrel domain protein</fullName>
    </submittedName>
</protein>
<reference evidence="3 4" key="1">
    <citation type="journal article" date="2012" name="J. Bacteriol.">
        <title>Draft Genome Sequence Determination for Cystic Fibrosis and Chronic Granulomatous Disease Burkholderia multivorans Isolates.</title>
        <authorList>
            <person name="Varga J.J."/>
            <person name="Losada L."/>
            <person name="Zelazny A.M."/>
            <person name="Brinkac L."/>
            <person name="Harkins D."/>
            <person name="Radune D."/>
            <person name="Hostetler J."/>
            <person name="Sampaio E.P."/>
            <person name="Ronning C.M."/>
            <person name="Nierman W.C."/>
            <person name="Greenberg D.E."/>
            <person name="Holland S.M."/>
            <person name="Goldberg J.B."/>
        </authorList>
    </citation>
    <scope>NUCLEOTIDE SEQUENCE [LARGE SCALE GENOMIC DNA]</scope>
    <source>
        <strain evidence="3 4">CGD2</strain>
    </source>
</reference>
<dbReference type="InterPro" id="IPR011051">
    <property type="entry name" value="RmlC_Cupin_sf"/>
</dbReference>
<dbReference type="PANTHER" id="PTHR38599">
    <property type="entry name" value="CUPIN DOMAIN PROTEIN (AFU_ORTHOLOGUE AFUA_3G13620)"/>
    <property type="match status" value="1"/>
</dbReference>
<evidence type="ECO:0000313" key="4">
    <source>
        <dbReference type="Proteomes" id="UP000004535"/>
    </source>
</evidence>
<organism evidence="3 4">
    <name type="scientific">Burkholderia multivorans CGD2</name>
    <dbReference type="NCBI Taxonomy" id="513052"/>
    <lineage>
        <taxon>Bacteria</taxon>
        <taxon>Pseudomonadati</taxon>
        <taxon>Pseudomonadota</taxon>
        <taxon>Betaproteobacteria</taxon>
        <taxon>Burkholderiales</taxon>
        <taxon>Burkholderiaceae</taxon>
        <taxon>Burkholderia</taxon>
        <taxon>Burkholderia cepacia complex</taxon>
    </lineage>
</organism>
<sequence>MRTMTTRTSLRRALVGAVLALGAVSVVPTHAHETGDAAHVIMRQTVPEAPGKLAVVAIVDYAPGQASEPHRHLGSVFAVVSKGEVLSQVNDGPLRRYRAGEGWYEPPGARHQVSRNASESEPAQLVVFALTGEHDPLKSPMER</sequence>
<dbReference type="CDD" id="cd02234">
    <property type="entry name" value="cupin_BLR7677-like"/>
    <property type="match status" value="1"/>
</dbReference>
<dbReference type="PANTHER" id="PTHR38599:SF1">
    <property type="entry name" value="CUPIN DOMAIN PROTEIN (AFU_ORTHOLOGUE AFUA_3G13620)"/>
    <property type="match status" value="1"/>
</dbReference>
<dbReference type="Gene3D" id="2.60.120.10">
    <property type="entry name" value="Jelly Rolls"/>
    <property type="match status" value="1"/>
</dbReference>
<keyword evidence="1" id="KW-0732">Signal</keyword>
<dbReference type="EMBL" id="ACFC01000001">
    <property type="protein sequence ID" value="EEE09566.1"/>
    <property type="molecule type" value="Genomic_DNA"/>
</dbReference>
<name>B9BIN3_9BURK</name>
<dbReference type="InterPro" id="IPR014710">
    <property type="entry name" value="RmlC-like_jellyroll"/>
</dbReference>
<dbReference type="AlphaFoldDB" id="B9BIN3"/>
<dbReference type="InterPro" id="IPR013096">
    <property type="entry name" value="Cupin_2"/>
</dbReference>
<evidence type="ECO:0000256" key="1">
    <source>
        <dbReference type="SAM" id="SignalP"/>
    </source>
</evidence>
<evidence type="ECO:0000259" key="2">
    <source>
        <dbReference type="Pfam" id="PF07883"/>
    </source>
</evidence>
<feature type="signal peptide" evidence="1">
    <location>
        <begin position="1"/>
        <end position="31"/>
    </location>
</feature>
<dbReference type="SUPFAM" id="SSF51182">
    <property type="entry name" value="RmlC-like cupins"/>
    <property type="match status" value="1"/>
</dbReference>
<feature type="chain" id="PRO_5002882072" evidence="1">
    <location>
        <begin position="32"/>
        <end position="143"/>
    </location>
</feature>
<dbReference type="Proteomes" id="UP000004535">
    <property type="component" value="Unassembled WGS sequence"/>
</dbReference>
<evidence type="ECO:0000313" key="3">
    <source>
        <dbReference type="EMBL" id="EEE09566.1"/>
    </source>
</evidence>
<gene>
    <name evidence="3" type="ORF">BURMUCGD2_4939</name>
</gene>